<dbReference type="NCBIfam" id="NF038029">
    <property type="entry name" value="LP_plasma"/>
    <property type="match status" value="1"/>
</dbReference>
<dbReference type="InterPro" id="IPR054816">
    <property type="entry name" value="Lipoprotein_mollicutes-type_CS"/>
</dbReference>
<accession>A0A1B3SJA5</accession>
<dbReference type="STRING" id="216938.SHELI_v1c00450"/>
<dbReference type="PATRIC" id="fig|216938.3.peg.45"/>
<keyword evidence="1" id="KW-0378">Hydrolase</keyword>
<dbReference type="InterPro" id="IPR036514">
    <property type="entry name" value="SGNH_hydro_sf"/>
</dbReference>
<evidence type="ECO:0000313" key="3">
    <source>
        <dbReference type="EMBL" id="AOG60000.1"/>
    </source>
</evidence>
<evidence type="ECO:0000256" key="1">
    <source>
        <dbReference type="ARBA" id="ARBA00022801"/>
    </source>
</evidence>
<dbReference type="Gene3D" id="3.40.50.1110">
    <property type="entry name" value="SGNH hydrolase"/>
    <property type="match status" value="1"/>
</dbReference>
<evidence type="ECO:0000313" key="4">
    <source>
        <dbReference type="Proteomes" id="UP000094378"/>
    </source>
</evidence>
<sequence>MKKILTLLSVIALSSTSAVSAVACTPAQMDVDLGSSIIGTNINKANAKDLSVNPDTHHGVSNFFTLGDSLSDNGGLVTIAQDELGVTPKITGEYKNGFSNGLRTVELINNMIFDKEKESVDTFKASNLIHSADIDYKKDESSTAEKVWGRNYSVGGATAADAGGLFGQLLMKNTGIYKQAQALVQQQVINEKDLFVVEIGGNDLFGLAAAQDDYNAQRTIMTSAIDNIRNALFTLVNNGAKRILFLTPPDILLTPGHKGDDKVKVGNLCKEFDAKIAEVVKEVNAKYADTLEVYNLYQKLQEILDGFKKGNPNANITDKFCISTAFDLAELDLTNLEIKATRAEGNEEKNIDDYFFIDDVHPTAAGHKYVSKIIWDLLVAKNWVTN</sequence>
<dbReference type="SUPFAM" id="SSF52266">
    <property type="entry name" value="SGNH hydrolase"/>
    <property type="match status" value="1"/>
</dbReference>
<dbReference type="PANTHER" id="PTHR45648">
    <property type="entry name" value="GDSL LIPASE/ACYLHYDROLASE FAMILY PROTEIN (AFU_ORTHOLOGUE AFUA_4G14700)"/>
    <property type="match status" value="1"/>
</dbReference>
<proteinExistence type="predicted"/>
<dbReference type="InterPro" id="IPR051058">
    <property type="entry name" value="GDSL_Est/Lipase"/>
</dbReference>
<dbReference type="InterPro" id="IPR001087">
    <property type="entry name" value="GDSL"/>
</dbReference>
<dbReference type="RefSeq" id="WP_069115781.1">
    <property type="nucleotide sequence ID" value="NZ_CP017015.1"/>
</dbReference>
<dbReference type="KEGG" id="shj:SHELI_v1c00450"/>
<dbReference type="PROSITE" id="PS51257">
    <property type="entry name" value="PROKAR_LIPOPROTEIN"/>
    <property type="match status" value="1"/>
</dbReference>
<dbReference type="AlphaFoldDB" id="A0A1B3SJA5"/>
<reference evidence="3 4" key="1">
    <citation type="submission" date="2016-08" db="EMBL/GenBank/DDBJ databases">
        <title>Complete genome sequence of Spiroplasma helicoides TABS-2 (DSM 22551).</title>
        <authorList>
            <person name="Shen W.-Y."/>
            <person name="Lo W.-S."/>
            <person name="Lai Y.-C."/>
            <person name="Kuo C.-H."/>
        </authorList>
    </citation>
    <scope>NUCLEOTIDE SEQUENCE [LARGE SCALE GENOMIC DNA]</scope>
    <source>
        <strain evidence="3 4">TABS-2</strain>
    </source>
</reference>
<dbReference type="EMBL" id="CP017015">
    <property type="protein sequence ID" value="AOG60000.1"/>
    <property type="molecule type" value="Genomic_DNA"/>
</dbReference>
<feature type="chain" id="PRO_5008553992" evidence="2">
    <location>
        <begin position="24"/>
        <end position="386"/>
    </location>
</feature>
<dbReference type="GO" id="GO:0016788">
    <property type="term" value="F:hydrolase activity, acting on ester bonds"/>
    <property type="evidence" value="ECO:0007669"/>
    <property type="project" value="InterPro"/>
</dbReference>
<organism evidence="3 4">
    <name type="scientific">Spiroplasma helicoides</name>
    <dbReference type="NCBI Taxonomy" id="216938"/>
    <lineage>
        <taxon>Bacteria</taxon>
        <taxon>Bacillati</taxon>
        <taxon>Mycoplasmatota</taxon>
        <taxon>Mollicutes</taxon>
        <taxon>Entomoplasmatales</taxon>
        <taxon>Spiroplasmataceae</taxon>
        <taxon>Spiroplasma</taxon>
    </lineage>
</organism>
<protein>
    <submittedName>
        <fullName evidence="3">Lipolytic enzyme, GDSL family</fullName>
    </submittedName>
</protein>
<keyword evidence="2" id="KW-0732">Signal</keyword>
<dbReference type="OrthoDB" id="390278at2"/>
<dbReference type="Proteomes" id="UP000094378">
    <property type="component" value="Chromosome"/>
</dbReference>
<name>A0A1B3SJA5_9MOLU</name>
<gene>
    <name evidence="3" type="ORF">SHELI_v1c00450</name>
</gene>
<feature type="signal peptide" evidence="2">
    <location>
        <begin position="1"/>
        <end position="23"/>
    </location>
</feature>
<dbReference type="Pfam" id="PF00657">
    <property type="entry name" value="Lipase_GDSL"/>
    <property type="match status" value="1"/>
</dbReference>
<keyword evidence="4" id="KW-1185">Reference proteome</keyword>
<dbReference type="PANTHER" id="PTHR45648:SF22">
    <property type="entry name" value="GDSL LIPASE_ACYLHYDROLASE FAMILY PROTEIN (AFU_ORTHOLOGUE AFUA_4G14700)"/>
    <property type="match status" value="1"/>
</dbReference>
<evidence type="ECO:0000256" key="2">
    <source>
        <dbReference type="SAM" id="SignalP"/>
    </source>
</evidence>